<dbReference type="InterPro" id="IPR036641">
    <property type="entry name" value="HPT_dom_sf"/>
</dbReference>
<dbReference type="EMBL" id="CP036269">
    <property type="protein sequence ID" value="QDT44672.1"/>
    <property type="molecule type" value="Genomic_DNA"/>
</dbReference>
<dbReference type="AlphaFoldDB" id="A0A517RLG3"/>
<keyword evidence="2" id="KW-0175">Coiled coil</keyword>
<accession>A0A517RLG3</accession>
<evidence type="ECO:0000256" key="1">
    <source>
        <dbReference type="PROSITE-ProRule" id="PRU00110"/>
    </source>
</evidence>
<dbReference type="InterPro" id="IPR008207">
    <property type="entry name" value="Sig_transdc_His_kin_Hpt_dom"/>
</dbReference>
<evidence type="ECO:0000259" key="3">
    <source>
        <dbReference type="PROSITE" id="PS50894"/>
    </source>
</evidence>
<organism evidence="4 5">
    <name type="scientific">Gimesia alba</name>
    <dbReference type="NCBI Taxonomy" id="2527973"/>
    <lineage>
        <taxon>Bacteria</taxon>
        <taxon>Pseudomonadati</taxon>
        <taxon>Planctomycetota</taxon>
        <taxon>Planctomycetia</taxon>
        <taxon>Planctomycetales</taxon>
        <taxon>Planctomycetaceae</taxon>
        <taxon>Gimesia</taxon>
    </lineage>
</organism>
<dbReference type="PROSITE" id="PS50894">
    <property type="entry name" value="HPT"/>
    <property type="match status" value="1"/>
</dbReference>
<reference evidence="4 5" key="1">
    <citation type="submission" date="2019-02" db="EMBL/GenBank/DDBJ databases">
        <title>Deep-cultivation of Planctomycetes and their phenomic and genomic characterization uncovers novel biology.</title>
        <authorList>
            <person name="Wiegand S."/>
            <person name="Jogler M."/>
            <person name="Boedeker C."/>
            <person name="Pinto D."/>
            <person name="Vollmers J."/>
            <person name="Rivas-Marin E."/>
            <person name="Kohn T."/>
            <person name="Peeters S.H."/>
            <person name="Heuer A."/>
            <person name="Rast P."/>
            <person name="Oberbeckmann S."/>
            <person name="Bunk B."/>
            <person name="Jeske O."/>
            <person name="Meyerdierks A."/>
            <person name="Storesund J.E."/>
            <person name="Kallscheuer N."/>
            <person name="Luecker S."/>
            <person name="Lage O.M."/>
            <person name="Pohl T."/>
            <person name="Merkel B.J."/>
            <person name="Hornburger P."/>
            <person name="Mueller R.-W."/>
            <person name="Bruemmer F."/>
            <person name="Labrenz M."/>
            <person name="Spormann A.M."/>
            <person name="Op den Camp H."/>
            <person name="Overmann J."/>
            <person name="Amann R."/>
            <person name="Jetten M.S.M."/>
            <person name="Mascher T."/>
            <person name="Medema M.H."/>
            <person name="Devos D.P."/>
            <person name="Kaster A.-K."/>
            <person name="Ovreas L."/>
            <person name="Rohde M."/>
            <person name="Galperin M.Y."/>
            <person name="Jogler C."/>
        </authorList>
    </citation>
    <scope>NUCLEOTIDE SEQUENCE [LARGE SCALE GENOMIC DNA]</scope>
    <source>
        <strain evidence="4 5">Pan241w</strain>
    </source>
</reference>
<evidence type="ECO:0000313" key="4">
    <source>
        <dbReference type="EMBL" id="QDT44672.1"/>
    </source>
</evidence>
<dbReference type="Gene3D" id="1.20.120.160">
    <property type="entry name" value="HPT domain"/>
    <property type="match status" value="1"/>
</dbReference>
<evidence type="ECO:0000256" key="2">
    <source>
        <dbReference type="SAM" id="Coils"/>
    </source>
</evidence>
<keyword evidence="1" id="KW-0597">Phosphoprotein</keyword>
<dbReference type="GO" id="GO:0004672">
    <property type="term" value="F:protein kinase activity"/>
    <property type="evidence" value="ECO:0007669"/>
    <property type="project" value="UniProtKB-ARBA"/>
</dbReference>
<dbReference type="Proteomes" id="UP000317171">
    <property type="component" value="Chromosome"/>
</dbReference>
<gene>
    <name evidence="4" type="ORF">Pan241w_47870</name>
</gene>
<proteinExistence type="predicted"/>
<feature type="modified residue" description="Phosphohistidine" evidence="1">
    <location>
        <position position="67"/>
    </location>
</feature>
<evidence type="ECO:0000313" key="5">
    <source>
        <dbReference type="Proteomes" id="UP000317171"/>
    </source>
</evidence>
<dbReference type="Pfam" id="PF01627">
    <property type="entry name" value="Hpt"/>
    <property type="match status" value="1"/>
</dbReference>
<feature type="domain" description="HPt" evidence="3">
    <location>
        <begin position="28"/>
        <end position="129"/>
    </location>
</feature>
<sequence>MTSLETTSTTGQWRLINREQVLDMAVGDVEFLAEMIELFFSYIPQQMNDIQQAVEKNDSQELAEAAHACKGTVGNYTKLEPYLLLQSLENDGKSEQLDESRIKYSSLEKEITQLIVELKTLMAQECSDV</sequence>
<dbReference type="RefSeq" id="WP_145220312.1">
    <property type="nucleotide sequence ID" value="NZ_CP036269.1"/>
</dbReference>
<keyword evidence="5" id="KW-1185">Reference proteome</keyword>
<dbReference type="KEGG" id="gaz:Pan241w_47870"/>
<dbReference type="OrthoDB" id="273243at2"/>
<protein>
    <submittedName>
        <fullName evidence="4">Hpt domain protein</fullName>
    </submittedName>
</protein>
<name>A0A517RLG3_9PLAN</name>
<dbReference type="GO" id="GO:0000160">
    <property type="term" value="P:phosphorelay signal transduction system"/>
    <property type="evidence" value="ECO:0007669"/>
    <property type="project" value="InterPro"/>
</dbReference>
<feature type="coiled-coil region" evidence="2">
    <location>
        <begin position="90"/>
        <end position="124"/>
    </location>
</feature>
<dbReference type="SUPFAM" id="SSF47226">
    <property type="entry name" value="Histidine-containing phosphotransfer domain, HPT domain"/>
    <property type="match status" value="1"/>
</dbReference>